<dbReference type="InterPro" id="IPR050744">
    <property type="entry name" value="AI-2_Isomerase_LsrG"/>
</dbReference>
<comment type="caution">
    <text evidence="3">The sequence shown here is derived from an EMBL/GenBank/DDBJ whole genome shotgun (WGS) entry which is preliminary data.</text>
</comment>
<feature type="chain" id="PRO_5032770302" description="ABM domain-containing protein" evidence="1">
    <location>
        <begin position="24"/>
        <end position="288"/>
    </location>
</feature>
<accession>A0A835XU18</accession>
<feature type="signal peptide" evidence="1">
    <location>
        <begin position="1"/>
        <end position="23"/>
    </location>
</feature>
<dbReference type="SUPFAM" id="SSF54909">
    <property type="entry name" value="Dimeric alpha+beta barrel"/>
    <property type="match status" value="2"/>
</dbReference>
<name>A0A835XU18_9CHLO</name>
<reference evidence="3" key="1">
    <citation type="journal article" date="2020" name="bioRxiv">
        <title>Comparative genomics of Chlamydomonas.</title>
        <authorList>
            <person name="Craig R.J."/>
            <person name="Hasan A.R."/>
            <person name="Ness R.W."/>
            <person name="Keightley P.D."/>
        </authorList>
    </citation>
    <scope>NUCLEOTIDE SEQUENCE</scope>
    <source>
        <strain evidence="3">CCAP 11/70</strain>
    </source>
</reference>
<proteinExistence type="predicted"/>
<evidence type="ECO:0000313" key="3">
    <source>
        <dbReference type="EMBL" id="KAG2489749.1"/>
    </source>
</evidence>
<dbReference type="PANTHER" id="PTHR33336:SF15">
    <property type="entry name" value="ABM DOMAIN-CONTAINING PROTEIN"/>
    <property type="match status" value="1"/>
</dbReference>
<evidence type="ECO:0000259" key="2">
    <source>
        <dbReference type="PROSITE" id="PS51725"/>
    </source>
</evidence>
<dbReference type="EMBL" id="JAEHOE010000070">
    <property type="protein sequence ID" value="KAG2489749.1"/>
    <property type="molecule type" value="Genomic_DNA"/>
</dbReference>
<dbReference type="OrthoDB" id="531382at2759"/>
<evidence type="ECO:0000256" key="1">
    <source>
        <dbReference type="SAM" id="SignalP"/>
    </source>
</evidence>
<gene>
    <name evidence="3" type="ORF">HYH03_011856</name>
</gene>
<dbReference type="Gene3D" id="3.30.70.100">
    <property type="match status" value="2"/>
</dbReference>
<dbReference type="Pfam" id="PF03992">
    <property type="entry name" value="ABM"/>
    <property type="match status" value="1"/>
</dbReference>
<feature type="domain" description="ABM" evidence="2">
    <location>
        <begin position="74"/>
        <end position="165"/>
    </location>
</feature>
<dbReference type="GO" id="GO:0003824">
    <property type="term" value="F:catalytic activity"/>
    <property type="evidence" value="ECO:0007669"/>
    <property type="project" value="TreeGrafter"/>
</dbReference>
<dbReference type="PROSITE" id="PS51725">
    <property type="entry name" value="ABM"/>
    <property type="match status" value="1"/>
</dbReference>
<dbReference type="InterPro" id="IPR011008">
    <property type="entry name" value="Dimeric_a/b-barrel"/>
</dbReference>
<dbReference type="AlphaFoldDB" id="A0A835XU18"/>
<keyword evidence="1" id="KW-0732">Signal</keyword>
<sequence>MLPRRSLGTAAALLLLASALVGAAGAGAARQQWGHMQGAAGDKGSTLQWLTSSLLRSDDPEADKKRHDDDESCAIVAFKYHVMPSLHDKFIEQWQKLEDRTRDEKHMVMYDLSKTFADDVYFWTYGEWESMKDFYNHFTSDATREFKGWLNDNDVQWEMFPLNNVTDNSFSARTKGDAGKGKGKGEDPRDLAAHIVIQYHVPPSIADEFKGVWSDCAEKTWDEEDNHIYALRKFSTMNHHFIAYGSWKSFDAYMDHWMAKHTTKLREWLRDNDVMWYMDTVYHYSKRD</sequence>
<dbReference type="PANTHER" id="PTHR33336">
    <property type="entry name" value="QUINOL MONOOXYGENASE YGIN-RELATED"/>
    <property type="match status" value="1"/>
</dbReference>
<protein>
    <recommendedName>
        <fullName evidence="2">ABM domain-containing protein</fullName>
    </recommendedName>
</protein>
<organism evidence="3 4">
    <name type="scientific">Edaphochlamys debaryana</name>
    <dbReference type="NCBI Taxonomy" id="47281"/>
    <lineage>
        <taxon>Eukaryota</taxon>
        <taxon>Viridiplantae</taxon>
        <taxon>Chlorophyta</taxon>
        <taxon>core chlorophytes</taxon>
        <taxon>Chlorophyceae</taxon>
        <taxon>CS clade</taxon>
        <taxon>Chlamydomonadales</taxon>
        <taxon>Chlamydomonadales incertae sedis</taxon>
        <taxon>Edaphochlamys</taxon>
    </lineage>
</organism>
<keyword evidence="4" id="KW-1185">Reference proteome</keyword>
<dbReference type="InterPro" id="IPR007138">
    <property type="entry name" value="ABM_dom"/>
</dbReference>
<evidence type="ECO:0000313" key="4">
    <source>
        <dbReference type="Proteomes" id="UP000612055"/>
    </source>
</evidence>
<dbReference type="Proteomes" id="UP000612055">
    <property type="component" value="Unassembled WGS sequence"/>
</dbReference>